<accession>A0A922L8P9</accession>
<evidence type="ECO:0000313" key="1">
    <source>
        <dbReference type="EMBL" id="KAH9526403.1"/>
    </source>
</evidence>
<reference evidence="1" key="1">
    <citation type="submission" date="2013-05" db="EMBL/GenBank/DDBJ databases">
        <authorList>
            <person name="Yim A.K.Y."/>
            <person name="Chan T.F."/>
            <person name="Ji K.M."/>
            <person name="Liu X.Y."/>
            <person name="Zhou J.W."/>
            <person name="Li R.Q."/>
            <person name="Yang K.Y."/>
            <person name="Li J."/>
            <person name="Li M."/>
            <person name="Law P.T.W."/>
            <person name="Wu Y.L."/>
            <person name="Cai Z.L."/>
            <person name="Qin H."/>
            <person name="Bao Y."/>
            <person name="Leung R.K.K."/>
            <person name="Ng P.K.S."/>
            <person name="Zou J."/>
            <person name="Zhong X.J."/>
            <person name="Ran P.X."/>
            <person name="Zhong N.S."/>
            <person name="Liu Z.G."/>
            <person name="Tsui S.K.W."/>
        </authorList>
    </citation>
    <scope>NUCLEOTIDE SEQUENCE</scope>
    <source>
        <strain evidence="1">Derf</strain>
        <tissue evidence="1">Whole organism</tissue>
    </source>
</reference>
<gene>
    <name evidence="1" type="ORF">DERF_000501</name>
</gene>
<name>A0A922L8P9_DERFA</name>
<protein>
    <submittedName>
        <fullName evidence="1">Uncharacterized protein</fullName>
    </submittedName>
</protein>
<dbReference type="Proteomes" id="UP000790347">
    <property type="component" value="Unassembled WGS sequence"/>
</dbReference>
<dbReference type="EMBL" id="ASGP02000001">
    <property type="protein sequence ID" value="KAH9526403.1"/>
    <property type="molecule type" value="Genomic_DNA"/>
</dbReference>
<evidence type="ECO:0000313" key="2">
    <source>
        <dbReference type="Proteomes" id="UP000790347"/>
    </source>
</evidence>
<keyword evidence="2" id="KW-1185">Reference proteome</keyword>
<organism evidence="1 2">
    <name type="scientific">Dermatophagoides farinae</name>
    <name type="common">American house dust mite</name>
    <dbReference type="NCBI Taxonomy" id="6954"/>
    <lineage>
        <taxon>Eukaryota</taxon>
        <taxon>Metazoa</taxon>
        <taxon>Ecdysozoa</taxon>
        <taxon>Arthropoda</taxon>
        <taxon>Chelicerata</taxon>
        <taxon>Arachnida</taxon>
        <taxon>Acari</taxon>
        <taxon>Acariformes</taxon>
        <taxon>Sarcoptiformes</taxon>
        <taxon>Astigmata</taxon>
        <taxon>Psoroptidia</taxon>
        <taxon>Analgoidea</taxon>
        <taxon>Pyroglyphidae</taxon>
        <taxon>Dermatophagoidinae</taxon>
        <taxon>Dermatophagoides</taxon>
    </lineage>
</organism>
<dbReference type="AlphaFoldDB" id="A0A922L8P9"/>
<comment type="caution">
    <text evidence="1">The sequence shown here is derived from an EMBL/GenBank/DDBJ whole genome shotgun (WGS) entry which is preliminary data.</text>
</comment>
<proteinExistence type="predicted"/>
<reference evidence="1" key="2">
    <citation type="journal article" date="2022" name="Res Sq">
        <title>Comparative Genomics Reveals Insights into the Divergent Evolution of Astigmatic Mites and Household Pest Adaptations.</title>
        <authorList>
            <person name="Xiong Q."/>
            <person name="Wan A.T.-Y."/>
            <person name="Liu X.-Y."/>
            <person name="Fung C.S.-H."/>
            <person name="Xiao X."/>
            <person name="Malainual N."/>
            <person name="Hou J."/>
            <person name="Wang L."/>
            <person name="Wang M."/>
            <person name="Yang K."/>
            <person name="Cui Y."/>
            <person name="Leung E."/>
            <person name="Nong W."/>
            <person name="Shin S.-K."/>
            <person name="Au S."/>
            <person name="Jeong K.Y."/>
            <person name="Chew F.T."/>
            <person name="Hui J."/>
            <person name="Leung T.F."/>
            <person name="Tungtrongchitr A."/>
            <person name="Zhong N."/>
            <person name="Liu Z."/>
            <person name="Tsui S."/>
        </authorList>
    </citation>
    <scope>NUCLEOTIDE SEQUENCE</scope>
    <source>
        <strain evidence="1">Derf</strain>
        <tissue evidence="1">Whole organism</tissue>
    </source>
</reference>
<sequence>MNEKDEMKTRIHSLDFGIKQTKQQQKTFTIPLVQHLHSFYKMAADAAATTTCQASRVSH</sequence>